<feature type="domain" description="Formyl transferase C-terminal" evidence="5">
    <location>
        <begin position="216"/>
        <end position="296"/>
    </location>
</feature>
<gene>
    <name evidence="6" type="ORF">E3O10_17785</name>
</gene>
<dbReference type="InterPro" id="IPR044135">
    <property type="entry name" value="Met-tRNA-FMT_C"/>
</dbReference>
<name>A0A1H8L2Z3_9MICO</name>
<dbReference type="Gene3D" id="3.40.50.12230">
    <property type="match status" value="1"/>
</dbReference>
<evidence type="ECO:0000256" key="3">
    <source>
        <dbReference type="ARBA" id="ARBA00022917"/>
    </source>
</evidence>
<evidence type="ECO:0000313" key="6">
    <source>
        <dbReference type="EMBL" id="TFB82353.1"/>
    </source>
</evidence>
<keyword evidence="3" id="KW-0648">Protein biosynthesis</keyword>
<evidence type="ECO:0000259" key="5">
    <source>
        <dbReference type="Pfam" id="PF02911"/>
    </source>
</evidence>
<dbReference type="InterPro" id="IPR002376">
    <property type="entry name" value="Formyl_transf_N"/>
</dbReference>
<feature type="domain" description="Formyl transferase N-terminal" evidence="4">
    <location>
        <begin position="22"/>
        <end position="174"/>
    </location>
</feature>
<dbReference type="AlphaFoldDB" id="A0A1H8L2Z3"/>
<dbReference type="OrthoDB" id="9806170at2"/>
<dbReference type="GO" id="GO:0005829">
    <property type="term" value="C:cytosol"/>
    <property type="evidence" value="ECO:0007669"/>
    <property type="project" value="TreeGrafter"/>
</dbReference>
<dbReference type="Proteomes" id="UP000297654">
    <property type="component" value="Unassembled WGS sequence"/>
</dbReference>
<dbReference type="SUPFAM" id="SSF50486">
    <property type="entry name" value="FMT C-terminal domain-like"/>
    <property type="match status" value="1"/>
</dbReference>
<comment type="caution">
    <text evidence="6">The sequence shown here is derived from an EMBL/GenBank/DDBJ whole genome shotgun (WGS) entry which is preliminary data.</text>
</comment>
<dbReference type="CDD" id="cd08704">
    <property type="entry name" value="Met_tRNA_FMT_C"/>
    <property type="match status" value="1"/>
</dbReference>
<dbReference type="GO" id="GO:0004479">
    <property type="term" value="F:methionyl-tRNA formyltransferase activity"/>
    <property type="evidence" value="ECO:0007669"/>
    <property type="project" value="TreeGrafter"/>
</dbReference>
<dbReference type="InterPro" id="IPR011034">
    <property type="entry name" value="Formyl_transferase-like_C_sf"/>
</dbReference>
<sequence>MAWTARVVLFSEVNSKLGSPFLDMLHHHPLIDLAAVVTSPPATLCDYFIGDTQTVDLEDQAKKYGVEVLRPASVNDPEAVSAVKWLEPDYLIVANFQQVIKKGLIEVPKVTSINFHPSQLPLYAGLAPFYWMVRNGETEGAVSAIELAAGLDTGAIISQHKTPLTGRETAIELRTLQERANVLMLLDLIPNLAKRSLTRREQNLGERTYFGRPGSKEYRLDFAYPAKVVARHVRAGYRHPGAFAEALDGSRITILSVAPSGTSSPQSELVPGLIRDTADGVYVGCADEWLRITTIGIGEVEVPAQSALLVDGQRLFVDESVASGSKSLA</sequence>
<dbReference type="EMBL" id="SOFF01000062">
    <property type="protein sequence ID" value="TFB82353.1"/>
    <property type="molecule type" value="Genomic_DNA"/>
</dbReference>
<dbReference type="InterPro" id="IPR036477">
    <property type="entry name" value="Formyl_transf_N_sf"/>
</dbReference>
<dbReference type="InterPro" id="IPR005793">
    <property type="entry name" value="Formyl_trans_C"/>
</dbReference>
<protein>
    <submittedName>
        <fullName evidence="6">Formyl transferase</fullName>
    </submittedName>
</protein>
<accession>A0A1H8L2Z3</accession>
<proteinExistence type="inferred from homology"/>
<comment type="similarity">
    <text evidence="1">Belongs to the Fmt family.</text>
</comment>
<keyword evidence="7" id="KW-1185">Reference proteome</keyword>
<organism evidence="6 7">
    <name type="scientific">Cryobacterium luteum</name>
    <dbReference type="NCBI Taxonomy" id="1424661"/>
    <lineage>
        <taxon>Bacteria</taxon>
        <taxon>Bacillati</taxon>
        <taxon>Actinomycetota</taxon>
        <taxon>Actinomycetes</taxon>
        <taxon>Micrococcales</taxon>
        <taxon>Microbacteriaceae</taxon>
        <taxon>Cryobacterium</taxon>
    </lineage>
</organism>
<evidence type="ECO:0000256" key="2">
    <source>
        <dbReference type="ARBA" id="ARBA00022679"/>
    </source>
</evidence>
<dbReference type="RefSeq" id="WP_092112318.1">
    <property type="nucleotide sequence ID" value="NZ_FOCN01000023.1"/>
</dbReference>
<dbReference type="PANTHER" id="PTHR11138">
    <property type="entry name" value="METHIONYL-TRNA FORMYLTRANSFERASE"/>
    <property type="match status" value="1"/>
</dbReference>
<dbReference type="PANTHER" id="PTHR11138:SF5">
    <property type="entry name" value="METHIONYL-TRNA FORMYLTRANSFERASE, MITOCHONDRIAL"/>
    <property type="match status" value="1"/>
</dbReference>
<dbReference type="Pfam" id="PF02911">
    <property type="entry name" value="Formyl_trans_C"/>
    <property type="match status" value="1"/>
</dbReference>
<evidence type="ECO:0000256" key="1">
    <source>
        <dbReference type="ARBA" id="ARBA00010699"/>
    </source>
</evidence>
<evidence type="ECO:0000313" key="7">
    <source>
        <dbReference type="Proteomes" id="UP000297654"/>
    </source>
</evidence>
<keyword evidence="2 6" id="KW-0808">Transferase</keyword>
<dbReference type="Pfam" id="PF00551">
    <property type="entry name" value="Formyl_trans_N"/>
    <property type="match status" value="1"/>
</dbReference>
<evidence type="ECO:0000259" key="4">
    <source>
        <dbReference type="Pfam" id="PF00551"/>
    </source>
</evidence>
<dbReference type="STRING" id="1424661.SAMN05216281_12323"/>
<reference evidence="6 7" key="1">
    <citation type="submission" date="2019-03" db="EMBL/GenBank/DDBJ databases">
        <title>Genomics of glacier-inhabiting Cryobacterium strains.</title>
        <authorList>
            <person name="Liu Q."/>
            <person name="Xin Y.-H."/>
        </authorList>
    </citation>
    <scope>NUCLEOTIDE SEQUENCE [LARGE SCALE GENOMIC DNA]</scope>
    <source>
        <strain evidence="6 7">Hh15</strain>
    </source>
</reference>
<dbReference type="SUPFAM" id="SSF53328">
    <property type="entry name" value="Formyltransferase"/>
    <property type="match status" value="1"/>
</dbReference>